<evidence type="ECO:0000313" key="1">
    <source>
        <dbReference type="EMBL" id="KAG0414455.1"/>
    </source>
</evidence>
<reference evidence="1 2" key="1">
    <citation type="journal article" date="2020" name="Cell">
        <title>Large-Scale Comparative Analyses of Tick Genomes Elucidate Their Genetic Diversity and Vector Capacities.</title>
        <authorList>
            <consortium name="Tick Genome and Microbiome Consortium (TIGMIC)"/>
            <person name="Jia N."/>
            <person name="Wang J."/>
            <person name="Shi W."/>
            <person name="Du L."/>
            <person name="Sun Y."/>
            <person name="Zhan W."/>
            <person name="Jiang J.F."/>
            <person name="Wang Q."/>
            <person name="Zhang B."/>
            <person name="Ji P."/>
            <person name="Bell-Sakyi L."/>
            <person name="Cui X.M."/>
            <person name="Yuan T.T."/>
            <person name="Jiang B.G."/>
            <person name="Yang W.F."/>
            <person name="Lam T.T."/>
            <person name="Chang Q.C."/>
            <person name="Ding S.J."/>
            <person name="Wang X.J."/>
            <person name="Zhu J.G."/>
            <person name="Ruan X.D."/>
            <person name="Zhao L."/>
            <person name="Wei J.T."/>
            <person name="Ye R.Z."/>
            <person name="Que T.C."/>
            <person name="Du C.H."/>
            <person name="Zhou Y.H."/>
            <person name="Cheng J.X."/>
            <person name="Dai P.F."/>
            <person name="Guo W.B."/>
            <person name="Han X.H."/>
            <person name="Huang E.J."/>
            <person name="Li L.F."/>
            <person name="Wei W."/>
            <person name="Gao Y.C."/>
            <person name="Liu J.Z."/>
            <person name="Shao H.Z."/>
            <person name="Wang X."/>
            <person name="Wang C.C."/>
            <person name="Yang T.C."/>
            <person name="Huo Q.B."/>
            <person name="Li W."/>
            <person name="Chen H.Y."/>
            <person name="Chen S.E."/>
            <person name="Zhou L.G."/>
            <person name="Ni X.B."/>
            <person name="Tian J.H."/>
            <person name="Sheng Y."/>
            <person name="Liu T."/>
            <person name="Pan Y.S."/>
            <person name="Xia L.Y."/>
            <person name="Li J."/>
            <person name="Zhao F."/>
            <person name="Cao W.C."/>
        </authorList>
    </citation>
    <scope>NUCLEOTIDE SEQUENCE [LARGE SCALE GENOMIC DNA]</scope>
    <source>
        <strain evidence="1">Iper-2018</strain>
    </source>
</reference>
<name>A0AC60P4X3_IXOPE</name>
<comment type="caution">
    <text evidence="1">The sequence shown here is derived from an EMBL/GenBank/DDBJ whole genome shotgun (WGS) entry which is preliminary data.</text>
</comment>
<organism evidence="1 2">
    <name type="scientific">Ixodes persulcatus</name>
    <name type="common">Taiga tick</name>
    <dbReference type="NCBI Taxonomy" id="34615"/>
    <lineage>
        <taxon>Eukaryota</taxon>
        <taxon>Metazoa</taxon>
        <taxon>Ecdysozoa</taxon>
        <taxon>Arthropoda</taxon>
        <taxon>Chelicerata</taxon>
        <taxon>Arachnida</taxon>
        <taxon>Acari</taxon>
        <taxon>Parasitiformes</taxon>
        <taxon>Ixodida</taxon>
        <taxon>Ixodoidea</taxon>
        <taxon>Ixodidae</taxon>
        <taxon>Ixodinae</taxon>
        <taxon>Ixodes</taxon>
    </lineage>
</organism>
<dbReference type="EMBL" id="JABSTQ010011178">
    <property type="protein sequence ID" value="KAG0414455.1"/>
    <property type="molecule type" value="Genomic_DNA"/>
</dbReference>
<accession>A0AC60P4X3</accession>
<sequence>MEVERKRRLAAVALALTIEDEEDLNTSERSKREVVQRPAFRLPVSQNDEALALRERPPQGRSRPYREPGAAPEVLRRPSLSAPSSPSADGLAVCWGLSTSRLGHALGRVSFGQRQQRQPEEGEEVPLFAPGAADEADETSHVTILIPSPPRYAPSSW</sequence>
<keyword evidence="2" id="KW-1185">Reference proteome</keyword>
<proteinExistence type="predicted"/>
<dbReference type="Proteomes" id="UP000805193">
    <property type="component" value="Unassembled WGS sequence"/>
</dbReference>
<protein>
    <submittedName>
        <fullName evidence="1">Uncharacterized protein</fullName>
    </submittedName>
</protein>
<evidence type="ECO:0000313" key="2">
    <source>
        <dbReference type="Proteomes" id="UP000805193"/>
    </source>
</evidence>
<gene>
    <name evidence="1" type="ORF">HPB47_008399</name>
</gene>